<feature type="transmembrane region" description="Helical" evidence="10">
    <location>
        <begin position="31"/>
        <end position="47"/>
    </location>
</feature>
<feature type="transmembrane region" description="Helical" evidence="10">
    <location>
        <begin position="53"/>
        <end position="74"/>
    </location>
</feature>
<feature type="domain" description="Cation/H+ exchanger transmembrane" evidence="11">
    <location>
        <begin position="16"/>
        <end position="403"/>
    </location>
</feature>
<dbReference type="RefSeq" id="WP_285188416.1">
    <property type="nucleotide sequence ID" value="NZ_CP126981.1"/>
</dbReference>
<dbReference type="PANTHER" id="PTHR10110">
    <property type="entry name" value="SODIUM/HYDROGEN EXCHANGER"/>
    <property type="match status" value="1"/>
</dbReference>
<name>A0ABY8VXC3_9MYCO</name>
<keyword evidence="13" id="KW-1185">Reference proteome</keyword>
<keyword evidence="2 10" id="KW-0813">Transport</keyword>
<evidence type="ECO:0000256" key="1">
    <source>
        <dbReference type="ARBA" id="ARBA00004651"/>
    </source>
</evidence>
<evidence type="ECO:0000256" key="7">
    <source>
        <dbReference type="ARBA" id="ARBA00023065"/>
    </source>
</evidence>
<evidence type="ECO:0000256" key="8">
    <source>
        <dbReference type="ARBA" id="ARBA00023136"/>
    </source>
</evidence>
<evidence type="ECO:0000256" key="10">
    <source>
        <dbReference type="RuleBase" id="RU366002"/>
    </source>
</evidence>
<proteinExistence type="inferred from homology"/>
<evidence type="ECO:0000259" key="11">
    <source>
        <dbReference type="Pfam" id="PF00999"/>
    </source>
</evidence>
<feature type="transmembrane region" description="Helical" evidence="10">
    <location>
        <begin position="303"/>
        <end position="323"/>
    </location>
</feature>
<dbReference type="NCBIfam" id="TIGR00831">
    <property type="entry name" value="a_cpa1"/>
    <property type="match status" value="1"/>
</dbReference>
<dbReference type="InterPro" id="IPR018422">
    <property type="entry name" value="Cation/H_exchanger_CPA1"/>
</dbReference>
<keyword evidence="4 10" id="KW-0812">Transmembrane</keyword>
<keyword evidence="7 10" id="KW-0406">Ion transport</keyword>
<dbReference type="Gene3D" id="6.10.140.1330">
    <property type="match status" value="1"/>
</dbReference>
<evidence type="ECO:0000256" key="5">
    <source>
        <dbReference type="ARBA" id="ARBA00022989"/>
    </source>
</evidence>
<keyword evidence="5 10" id="KW-1133">Transmembrane helix</keyword>
<dbReference type="PANTHER" id="PTHR10110:SF86">
    <property type="entry name" value="SODIUM_HYDROGEN EXCHANGER 7"/>
    <property type="match status" value="1"/>
</dbReference>
<keyword evidence="3 10" id="KW-1003">Cell membrane</keyword>
<evidence type="ECO:0000256" key="6">
    <source>
        <dbReference type="ARBA" id="ARBA00023053"/>
    </source>
</evidence>
<keyword evidence="9 10" id="KW-0739">Sodium transport</keyword>
<dbReference type="Pfam" id="PF00999">
    <property type="entry name" value="Na_H_Exchanger"/>
    <property type="match status" value="1"/>
</dbReference>
<keyword evidence="10" id="KW-0050">Antiport</keyword>
<evidence type="ECO:0000256" key="2">
    <source>
        <dbReference type="ARBA" id="ARBA00022448"/>
    </source>
</evidence>
<evidence type="ECO:0000256" key="9">
    <source>
        <dbReference type="ARBA" id="ARBA00023201"/>
    </source>
</evidence>
<comment type="subcellular location">
    <subcellularLocation>
        <location evidence="1 10">Cell membrane</location>
        <topology evidence="1 10">Multi-pass membrane protein</topology>
    </subcellularLocation>
</comment>
<comment type="similarity">
    <text evidence="10">Belongs to the monovalent cation:proton antiporter 1 (CPA1) transporter (TC 2.A.36) family.</text>
</comment>
<feature type="transmembrane region" description="Helical" evidence="10">
    <location>
        <begin position="344"/>
        <end position="363"/>
    </location>
</feature>
<dbReference type="Proteomes" id="UP001236585">
    <property type="component" value="Chromosome"/>
</dbReference>
<dbReference type="InterPro" id="IPR006153">
    <property type="entry name" value="Cation/H_exchanger_TM"/>
</dbReference>
<feature type="transmembrane region" description="Helical" evidence="10">
    <location>
        <begin position="6"/>
        <end position="24"/>
    </location>
</feature>
<accession>A0ABY8VXC3</accession>
<comment type="function">
    <text evidence="10">Na(+)/H(+) antiporter that extrudes sodium in exchange for external protons.</text>
</comment>
<feature type="transmembrane region" description="Helical" evidence="10">
    <location>
        <begin position="181"/>
        <end position="201"/>
    </location>
</feature>
<keyword evidence="6 10" id="KW-0915">Sodium</keyword>
<keyword evidence="8 10" id="KW-0472">Membrane</keyword>
<gene>
    <name evidence="12" type="ORF">PT015_01825</name>
</gene>
<feature type="transmembrane region" description="Helical" evidence="10">
    <location>
        <begin position="114"/>
        <end position="136"/>
    </location>
</feature>
<organism evidence="12 13">
    <name type="scientific">Candidatus Mycobacterium wuenschmannii</name>
    <dbReference type="NCBI Taxonomy" id="3027808"/>
    <lineage>
        <taxon>Bacteria</taxon>
        <taxon>Bacillati</taxon>
        <taxon>Actinomycetota</taxon>
        <taxon>Actinomycetes</taxon>
        <taxon>Mycobacteriales</taxon>
        <taxon>Mycobacteriaceae</taxon>
        <taxon>Mycobacterium</taxon>
    </lineage>
</organism>
<feature type="transmembrane region" description="Helical" evidence="10">
    <location>
        <begin position="264"/>
        <end position="283"/>
    </location>
</feature>
<feature type="transmembrane region" description="Helical" evidence="10">
    <location>
        <begin position="86"/>
        <end position="108"/>
    </location>
</feature>
<evidence type="ECO:0000313" key="13">
    <source>
        <dbReference type="Proteomes" id="UP001236585"/>
    </source>
</evidence>
<evidence type="ECO:0000256" key="3">
    <source>
        <dbReference type="ARBA" id="ARBA00022475"/>
    </source>
</evidence>
<feature type="transmembrane region" description="Helical" evidence="10">
    <location>
        <begin position="378"/>
        <end position="402"/>
    </location>
</feature>
<evidence type="ECO:0000256" key="4">
    <source>
        <dbReference type="ARBA" id="ARBA00022692"/>
    </source>
</evidence>
<feature type="transmembrane region" description="Helical" evidence="10">
    <location>
        <begin position="157"/>
        <end position="175"/>
    </location>
</feature>
<sequence length="522" mass="55411">MNPGGFGVLLLCGPLAVIAAVWVADRVGVPYPVLLVAVGAVLAWLPWVKVPQLAPEIVFYVFLPPLLYYAAYFIAPDDLRASAGTIGLLSVGLVLMSTAAVAGALTGIAGVPLAVALVAGAVVAPTDAVAATSVFARLDVPERLATIVEGEGLTNDGTALVLYTGAVGTAVAGVVHPGPLLVTLLVAPAGGAALGLAVGWVAVQVRRRIDHSMLEITVSLVTPYLTYVLAEGAHLSGVLATVTAGVYIGSHLSAIYTPGVRLQAFAFLDALVFLLNAVLFTLVGMQLVRSLHWIPNISATRVVASIAAVIAVVVLSRLVWMLSGTATARLFRRATDAQAWRERVVVAWAGMRGGLSLAAALAIPLKLDNGQPFPNRDLVVVVAASVIVASLLIQGTSLPWLLRRLGLRAEDFGSTENKARLKSAHAALLWLDENEHIDSADEATKSARSLYESRVRRLQHGPPRDDHDDAREMDRYRELRLQLLGVERAVLLKLRRDGRINATVLRTIERDFDLEEARLSGS</sequence>
<dbReference type="EMBL" id="CP126981">
    <property type="protein sequence ID" value="WIM88279.1"/>
    <property type="molecule type" value="Genomic_DNA"/>
</dbReference>
<reference evidence="12 13" key="1">
    <citation type="journal article" date="2023" name="Microbiol. Resour. Announc.">
        <title>Complete Genome Sequence of Mycobacterium wuenschmanii, a novel Nontuberculous Mycobacterium Isolated from a captive population of Amazon Milk Frogs.</title>
        <authorList>
            <person name="Hicks J."/>
            <person name="Zeineldin M."/>
            <person name="Ward H."/>
            <person name="Wuenschmann A."/>
            <person name="Camp P."/>
            <person name="Farrell D."/>
            <person name="Lehman K."/>
            <person name="Thacker T."/>
            <person name="Cuthbert E."/>
        </authorList>
    </citation>
    <scope>NUCLEOTIDE SEQUENCE [LARGE SCALE GENOMIC DNA]</scope>
    <source>
        <strain evidence="12 13">Wuenschmanii</strain>
    </source>
</reference>
<protein>
    <submittedName>
        <fullName evidence="12">Na+/H+ antiporter</fullName>
    </submittedName>
</protein>
<dbReference type="InterPro" id="IPR004705">
    <property type="entry name" value="Cation/H_exchanger_CPA1_bac"/>
</dbReference>
<evidence type="ECO:0000313" key="12">
    <source>
        <dbReference type="EMBL" id="WIM88279.1"/>
    </source>
</evidence>